<comment type="caution">
    <text evidence="2">The sequence shown here is derived from an EMBL/GenBank/DDBJ whole genome shotgun (WGS) entry which is preliminary data.</text>
</comment>
<feature type="transmembrane region" description="Helical" evidence="1">
    <location>
        <begin position="166"/>
        <end position="189"/>
    </location>
</feature>
<dbReference type="EMBL" id="MCFL01000019">
    <property type="protein sequence ID" value="ORZ36073.1"/>
    <property type="molecule type" value="Genomic_DNA"/>
</dbReference>
<accession>A0A1Y2HQW0</accession>
<feature type="transmembrane region" description="Helical" evidence="1">
    <location>
        <begin position="125"/>
        <end position="146"/>
    </location>
</feature>
<proteinExistence type="predicted"/>
<keyword evidence="1" id="KW-0472">Membrane</keyword>
<feature type="transmembrane region" description="Helical" evidence="1">
    <location>
        <begin position="210"/>
        <end position="238"/>
    </location>
</feature>
<evidence type="ECO:0000313" key="3">
    <source>
        <dbReference type="Proteomes" id="UP000193411"/>
    </source>
</evidence>
<name>A0A1Y2HQW0_9FUNG</name>
<evidence type="ECO:0000256" key="1">
    <source>
        <dbReference type="SAM" id="Phobius"/>
    </source>
</evidence>
<dbReference type="Proteomes" id="UP000193411">
    <property type="component" value="Unassembled WGS sequence"/>
</dbReference>
<protein>
    <submittedName>
        <fullName evidence="2">Uncharacterized protein</fullName>
    </submittedName>
</protein>
<dbReference type="OrthoDB" id="10579621at2759"/>
<reference evidence="2 3" key="1">
    <citation type="submission" date="2016-07" db="EMBL/GenBank/DDBJ databases">
        <title>Pervasive Adenine N6-methylation of Active Genes in Fungi.</title>
        <authorList>
            <consortium name="DOE Joint Genome Institute"/>
            <person name="Mondo S.J."/>
            <person name="Dannebaum R.O."/>
            <person name="Kuo R.C."/>
            <person name="Labutti K."/>
            <person name="Haridas S."/>
            <person name="Kuo A."/>
            <person name="Salamov A."/>
            <person name="Ahrendt S.R."/>
            <person name="Lipzen A."/>
            <person name="Sullivan W."/>
            <person name="Andreopoulos W.B."/>
            <person name="Clum A."/>
            <person name="Lindquist E."/>
            <person name="Daum C."/>
            <person name="Ramamoorthy G.K."/>
            <person name="Gryganskyi A."/>
            <person name="Culley D."/>
            <person name="Magnuson J.K."/>
            <person name="James T.Y."/>
            <person name="O'Malley M.A."/>
            <person name="Stajich J.E."/>
            <person name="Spatafora J.W."/>
            <person name="Visel A."/>
            <person name="Grigoriev I.V."/>
        </authorList>
    </citation>
    <scope>NUCLEOTIDE SEQUENCE [LARGE SCALE GENOMIC DNA]</scope>
    <source>
        <strain evidence="2 3">PL171</strain>
    </source>
</reference>
<keyword evidence="3" id="KW-1185">Reference proteome</keyword>
<gene>
    <name evidence="2" type="ORF">BCR44DRAFT_69575</name>
</gene>
<feature type="transmembrane region" description="Helical" evidence="1">
    <location>
        <begin position="6"/>
        <end position="29"/>
    </location>
</feature>
<keyword evidence="1" id="KW-0812">Transmembrane</keyword>
<dbReference type="AlphaFoldDB" id="A0A1Y2HQW0"/>
<keyword evidence="1" id="KW-1133">Transmembrane helix</keyword>
<evidence type="ECO:0000313" key="2">
    <source>
        <dbReference type="EMBL" id="ORZ36073.1"/>
    </source>
</evidence>
<organism evidence="2 3">
    <name type="scientific">Catenaria anguillulae PL171</name>
    <dbReference type="NCBI Taxonomy" id="765915"/>
    <lineage>
        <taxon>Eukaryota</taxon>
        <taxon>Fungi</taxon>
        <taxon>Fungi incertae sedis</taxon>
        <taxon>Blastocladiomycota</taxon>
        <taxon>Blastocladiomycetes</taxon>
        <taxon>Blastocladiales</taxon>
        <taxon>Catenariaceae</taxon>
        <taxon>Catenaria</taxon>
    </lineage>
</organism>
<sequence length="500" mass="54658">MLMAQSWAQLLLPSAAFAVLYLTGGLIWIGHWVKSSRDTYRIAQQFPRPEQNPDRSGIAIIDDWPDQHQQSAMNAPNNSFAGFASSARTAVLGEQQRNVANVNATRDFLERVSAQQPWELLVPHVWTLASVYLTFKIVFMCCYAGIIVNFHLTSAPTFRVWTDPLLVTISITAGFVSGTGMSLVCGICLGWCSIRQSITEKERHLMQSALCLGILTATLSHLMSSYAPLFSLAAPIILQRFLGPTLQQTFSSLTALINPSTGLLQLPRIMHPRSLAIIHTKLRWVDSIRRGVSVWILSLGIRELLALTIQTSSVRSGAGRDGAALDASAWTIFLINEIPDLALCVLLLWNLRLKEPVPWFGVGNGLLTVRAADLGRRNQPSQIPLTELPPMDSLDALHQQSHSSANKWALGIAVRHAKHSPTAYAIAYLPAHYHHPQSGLRLTLQRGGGLADRGGGGGGVDVAEMLAVREDPADREREGMRLANMFRDAMAAGSKLTGTS</sequence>